<proteinExistence type="predicted"/>
<name>A0A840N4J7_9BRAD</name>
<reference evidence="1 2" key="1">
    <citation type="submission" date="2020-08" db="EMBL/GenBank/DDBJ databases">
        <title>Genomic Encyclopedia of Type Strains, Phase IV (KMG-IV): sequencing the most valuable type-strain genomes for metagenomic binning, comparative biology and taxonomic classification.</title>
        <authorList>
            <person name="Goeker M."/>
        </authorList>
    </citation>
    <scope>NUCLEOTIDE SEQUENCE [LARGE SCALE GENOMIC DNA]</scope>
    <source>
        <strain evidence="1 2">DSM 17498</strain>
    </source>
</reference>
<sequence>MALLPVPGSTKSFRKRLATSRVFWEDEVGYDRCIGV</sequence>
<dbReference type="Proteomes" id="UP000521227">
    <property type="component" value="Unassembled WGS sequence"/>
</dbReference>
<evidence type="ECO:0000313" key="2">
    <source>
        <dbReference type="Proteomes" id="UP000521227"/>
    </source>
</evidence>
<dbReference type="AlphaFoldDB" id="A0A840N4J7"/>
<comment type="caution">
    <text evidence="1">The sequence shown here is derived from an EMBL/GenBank/DDBJ whole genome shotgun (WGS) entry which is preliminary data.</text>
</comment>
<dbReference type="EMBL" id="JACHIJ010000016">
    <property type="protein sequence ID" value="MBB5055315.1"/>
    <property type="molecule type" value="Genomic_DNA"/>
</dbReference>
<gene>
    <name evidence="1" type="ORF">HNQ36_005326</name>
</gene>
<accession>A0A840N4J7</accession>
<organism evidence="1 2">
    <name type="scientific">Afipia massiliensis</name>
    <dbReference type="NCBI Taxonomy" id="211460"/>
    <lineage>
        <taxon>Bacteria</taxon>
        <taxon>Pseudomonadati</taxon>
        <taxon>Pseudomonadota</taxon>
        <taxon>Alphaproteobacteria</taxon>
        <taxon>Hyphomicrobiales</taxon>
        <taxon>Nitrobacteraceae</taxon>
        <taxon>Afipia</taxon>
    </lineage>
</organism>
<evidence type="ECO:0000313" key="1">
    <source>
        <dbReference type="EMBL" id="MBB5055315.1"/>
    </source>
</evidence>
<protein>
    <submittedName>
        <fullName evidence="1">Uncharacterized protein</fullName>
    </submittedName>
</protein>